<keyword evidence="2" id="KW-0489">Methyltransferase</keyword>
<gene>
    <name evidence="2" type="ORF">FKM52_10745</name>
</gene>
<reference evidence="2 3" key="1">
    <citation type="submission" date="2019-06" db="EMBL/GenBank/DDBJ databases">
        <authorList>
            <person name="Yang Y."/>
        </authorList>
    </citation>
    <scope>NUCLEOTIDE SEQUENCE [LARGE SCALE GENOMIC DNA]</scope>
    <source>
        <strain evidence="2 3">BIT-26</strain>
    </source>
</reference>
<dbReference type="NCBIfam" id="TIGR01444">
    <property type="entry name" value="fkbM_fam"/>
    <property type="match status" value="1"/>
</dbReference>
<dbReference type="GO" id="GO:0008168">
    <property type="term" value="F:methyltransferase activity"/>
    <property type="evidence" value="ECO:0007669"/>
    <property type="project" value="UniProtKB-KW"/>
</dbReference>
<evidence type="ECO:0000259" key="1">
    <source>
        <dbReference type="Pfam" id="PF05050"/>
    </source>
</evidence>
<organism evidence="2 3">
    <name type="scientific">Mixta tenebrionis</name>
    <dbReference type="NCBI Taxonomy" id="2562439"/>
    <lineage>
        <taxon>Bacteria</taxon>
        <taxon>Pseudomonadati</taxon>
        <taxon>Pseudomonadota</taxon>
        <taxon>Gammaproteobacteria</taxon>
        <taxon>Enterobacterales</taxon>
        <taxon>Erwiniaceae</taxon>
        <taxon>Mixta</taxon>
    </lineage>
</organism>
<dbReference type="PANTHER" id="PTHR34203:SF15">
    <property type="entry name" value="SLL1173 PROTEIN"/>
    <property type="match status" value="1"/>
</dbReference>
<dbReference type="Gene3D" id="3.40.50.150">
    <property type="entry name" value="Vaccinia Virus protein VP39"/>
    <property type="match status" value="1"/>
</dbReference>
<evidence type="ECO:0000313" key="3">
    <source>
        <dbReference type="Proteomes" id="UP000319523"/>
    </source>
</evidence>
<dbReference type="GO" id="GO:0032259">
    <property type="term" value="P:methylation"/>
    <property type="evidence" value="ECO:0007669"/>
    <property type="project" value="UniProtKB-KW"/>
</dbReference>
<dbReference type="SUPFAM" id="SSF53756">
    <property type="entry name" value="UDP-Glycosyltransferase/glycogen phosphorylase"/>
    <property type="match status" value="1"/>
</dbReference>
<dbReference type="Pfam" id="PF05050">
    <property type="entry name" value="Methyltransf_21"/>
    <property type="match status" value="1"/>
</dbReference>
<dbReference type="Proteomes" id="UP000319523">
    <property type="component" value="Unassembled WGS sequence"/>
</dbReference>
<comment type="caution">
    <text evidence="2">The sequence shown here is derived from an EMBL/GenBank/DDBJ whole genome shotgun (WGS) entry which is preliminary data.</text>
</comment>
<keyword evidence="2" id="KW-0808">Transferase</keyword>
<dbReference type="SUPFAM" id="SSF53335">
    <property type="entry name" value="S-adenosyl-L-methionine-dependent methyltransferases"/>
    <property type="match status" value="1"/>
</dbReference>
<dbReference type="InterPro" id="IPR029063">
    <property type="entry name" value="SAM-dependent_MTases_sf"/>
</dbReference>
<dbReference type="PANTHER" id="PTHR34203">
    <property type="entry name" value="METHYLTRANSFERASE, FKBM FAMILY PROTEIN"/>
    <property type="match status" value="1"/>
</dbReference>
<protein>
    <submittedName>
        <fullName evidence="2">FkbM family methyltransferase</fullName>
    </submittedName>
</protein>
<dbReference type="EMBL" id="VHQI01000005">
    <property type="protein sequence ID" value="TPW42493.1"/>
    <property type="molecule type" value="Genomic_DNA"/>
</dbReference>
<evidence type="ECO:0000313" key="2">
    <source>
        <dbReference type="EMBL" id="TPW42493.1"/>
    </source>
</evidence>
<dbReference type="RefSeq" id="WP_141176161.1">
    <property type="nucleotide sequence ID" value="NZ_JBHUFX010000008.1"/>
</dbReference>
<sequence>MLGKPIKVVFYFPWKELSGGPIYLTRLADKLAESVDYEVYYTDYENSLSDNLIQNEKVKKIVVSETDFSIKIDSPVILITPVYFAGWIPCLHPDSKLIFINWHMCCISTLYNNWRISEQDMSVFLNLIRNSSSVFFCDESHRLGQNTAQITFNKDIVPISLPTKKIKACKNIISAENYNVAVLGRLCTDKIYSLLNLLDNIELLEISNKVNVHIIGDGPEKKLILRENYKKSNIIFVGTLSSAELDSYLAQKVDILFAMGTSVLEGAALSLPSVIIPHNIHPINCNSYVYLHDTQGYCLGWYEDQFQKLNLSPIPLCEIFDDVYVREKKTQLGQKAYQYYITHHSIDHTIKPFVSMLSKSSLTYRDFIKATENFSQIIKKIKLMDYEIFDIYREKNGFIYARFLNIIKLFHFRPMPDQQWKRLYFMGVPCFEICHVGRKKFKYRLLSRSRNQITLMGQHLANLINYGQQEINKDIKAIKKQLVEKVATGDYIKLKEQVETLLLQLNKLCCNNDNCSCEESVALHGALEKKCLDIKASIELLRNNQIQQMDTCEKILSEKSFEYFCGDIKSDYIKLISGLDDESIYIVNRIISRVQKYRKHKTSFFHFTSEEKHALKKIEDQHASSIIKLNNEYYAYGKYIIPINLITTTIFYYKYFIDELSGLKFVRNKAIIDVGGSFGDSALIFSKETSDKVHVFEPTSRMYELAKKTIIENNINNVILNKIALGDKEENLNIAVNDDFSTFEFECSESEVTENVRVITLDNYVDKMGIDVGLIKVDIEGFEKKFLSGAEKTIRNQKPILIISIYHSAQDFFKIKTIIENYDLGYTFKIRKPSDKSVIVDTMLIAEPN</sequence>
<feature type="domain" description="Methyltransferase FkbM" evidence="1">
    <location>
        <begin position="673"/>
        <end position="821"/>
    </location>
</feature>
<dbReference type="InterPro" id="IPR052514">
    <property type="entry name" value="SAM-dependent_MTase"/>
</dbReference>
<dbReference type="InterPro" id="IPR006342">
    <property type="entry name" value="FkbM_mtfrase"/>
</dbReference>
<accession>A0A506VBV5</accession>
<dbReference type="AlphaFoldDB" id="A0A506VBV5"/>
<dbReference type="OrthoDB" id="5329963at2"/>
<keyword evidence="3" id="KW-1185">Reference proteome</keyword>
<name>A0A506VBV5_9GAMM</name>
<proteinExistence type="predicted"/>